<gene>
    <name evidence="8" type="ORF">B9J98_05050</name>
</gene>
<evidence type="ECO:0000256" key="4">
    <source>
        <dbReference type="ARBA" id="ARBA00023004"/>
    </source>
</evidence>
<dbReference type="InterPro" id="IPR013785">
    <property type="entry name" value="Aldolase_TIM"/>
</dbReference>
<dbReference type="PANTHER" id="PTHR30352:SF5">
    <property type="entry name" value="PYRUVATE FORMATE-LYASE 1-ACTIVATING ENZYME"/>
    <property type="match status" value="1"/>
</dbReference>
<dbReference type="Gene3D" id="3.20.20.70">
    <property type="entry name" value="Aldolase class I"/>
    <property type="match status" value="1"/>
</dbReference>
<dbReference type="InterPro" id="IPR058240">
    <property type="entry name" value="rSAM_sf"/>
</dbReference>
<dbReference type="SUPFAM" id="SSF102114">
    <property type="entry name" value="Radical SAM enzymes"/>
    <property type="match status" value="1"/>
</dbReference>
<dbReference type="PIRSF" id="PIRSF004869">
    <property type="entry name" value="PflX_prd"/>
    <property type="match status" value="1"/>
</dbReference>
<comment type="cofactor">
    <cofactor evidence="6">
        <name>[4Fe-4S] cluster</name>
        <dbReference type="ChEBI" id="CHEBI:49883"/>
    </cofactor>
    <text evidence="6">Binds 1 [4Fe-4S] cluster. The cluster is coordinated with 3 cysteines and an exchangeable S-adenosyl-L-methionine.</text>
</comment>
<feature type="domain" description="Radical SAM core" evidence="7">
    <location>
        <begin position="57"/>
        <end position="271"/>
    </location>
</feature>
<dbReference type="AlphaFoldDB" id="A0A2R7Y2X6"/>
<dbReference type="Proteomes" id="UP000244066">
    <property type="component" value="Unassembled WGS sequence"/>
</dbReference>
<feature type="binding site" evidence="6">
    <location>
        <position position="79"/>
    </location>
    <ligand>
        <name>[4Fe-4S] cluster</name>
        <dbReference type="ChEBI" id="CHEBI:49883"/>
        <note>4Fe-4S-S-AdoMet</note>
    </ligand>
</feature>
<evidence type="ECO:0000256" key="6">
    <source>
        <dbReference type="PIRSR" id="PIRSR004869-50"/>
    </source>
</evidence>
<dbReference type="SFLD" id="SFLDG01101">
    <property type="entry name" value="Uncharacterised_Radical_SAM_Su"/>
    <property type="match status" value="1"/>
</dbReference>
<evidence type="ECO:0000313" key="8">
    <source>
        <dbReference type="EMBL" id="PUA31906.1"/>
    </source>
</evidence>
<keyword evidence="3 6" id="KW-0479">Metal-binding</keyword>
<dbReference type="CDD" id="cd01335">
    <property type="entry name" value="Radical_SAM"/>
    <property type="match status" value="1"/>
</dbReference>
<dbReference type="SFLD" id="SFLDS00029">
    <property type="entry name" value="Radical_SAM"/>
    <property type="match status" value="1"/>
</dbReference>
<keyword evidence="2 6" id="KW-0949">S-adenosyl-L-methionine</keyword>
<feature type="binding site" evidence="6">
    <location>
        <position position="72"/>
    </location>
    <ligand>
        <name>[4Fe-4S] cluster</name>
        <dbReference type="ChEBI" id="CHEBI:49883"/>
        <note>4Fe-4S-S-AdoMet</note>
    </ligand>
</feature>
<dbReference type="EMBL" id="NDWU01000012">
    <property type="protein sequence ID" value="PUA31906.1"/>
    <property type="molecule type" value="Genomic_DNA"/>
</dbReference>
<evidence type="ECO:0000256" key="1">
    <source>
        <dbReference type="ARBA" id="ARBA00022485"/>
    </source>
</evidence>
<dbReference type="InterPro" id="IPR027596">
    <property type="entry name" value="AmmeMemoSam_rS"/>
</dbReference>
<comment type="caution">
    <text evidence="8">The sequence shown here is derived from an EMBL/GenBank/DDBJ whole genome shotgun (WGS) entry which is preliminary data.</text>
</comment>
<dbReference type="Pfam" id="PF04055">
    <property type="entry name" value="Radical_SAM"/>
    <property type="match status" value="1"/>
</dbReference>
<dbReference type="PROSITE" id="PS51918">
    <property type="entry name" value="RADICAL_SAM"/>
    <property type="match status" value="1"/>
</dbReference>
<feature type="binding site" evidence="6">
    <location>
        <position position="76"/>
    </location>
    <ligand>
        <name>[4Fe-4S] cluster</name>
        <dbReference type="ChEBI" id="CHEBI:49883"/>
        <note>4Fe-4S-S-AdoMet</note>
    </ligand>
</feature>
<dbReference type="GO" id="GO:0046872">
    <property type="term" value="F:metal ion binding"/>
    <property type="evidence" value="ECO:0007669"/>
    <property type="project" value="UniProtKB-KW"/>
</dbReference>
<proteinExistence type="predicted"/>
<dbReference type="GO" id="GO:0003824">
    <property type="term" value="F:catalytic activity"/>
    <property type="evidence" value="ECO:0007669"/>
    <property type="project" value="InterPro"/>
</dbReference>
<evidence type="ECO:0000256" key="3">
    <source>
        <dbReference type="ARBA" id="ARBA00022723"/>
    </source>
</evidence>
<name>A0A2R7Y2X6_9ARCH</name>
<protein>
    <submittedName>
        <fullName evidence="8">Radical SAM protein</fullName>
    </submittedName>
</protein>
<evidence type="ECO:0000313" key="9">
    <source>
        <dbReference type="Proteomes" id="UP000244066"/>
    </source>
</evidence>
<evidence type="ECO:0000256" key="5">
    <source>
        <dbReference type="ARBA" id="ARBA00023014"/>
    </source>
</evidence>
<keyword evidence="4 6" id="KW-0408">Iron</keyword>
<dbReference type="InterPro" id="IPR016431">
    <property type="entry name" value="Pyrv-formate_lyase-activ_prd"/>
</dbReference>
<sequence>MDSAIKCTACMRFCRIREGGKGICGNYANLGGKLLNVGYGLLSSIESRPIEIKPFFHYWPGSSALTFSNWGCNLYCPWCQNHGISFSRPPLDEGTRYAPNDLVRMARALGDEGLCASFNEPATQVDFLLDVFSLGKKEGLYSTVVTNGYFSRASLEALIESGCDGLSVDVKGCPEAHARILRGVDPNAVLSNAKYAIDLGAHVEVVFLVVPGFNDDDCCIKWIVEKHVSMLGEDVPLHINRYYPAHKYTAPPTPLEKLLAAKKLAKEHGARFVYVGNVGLSELESTYCPNCGKLLIARSGYNVLAYDLSSDHKCPRCNTPIPLRGSRVKKGRRWRVLF</sequence>
<accession>A0A2R7Y2X6</accession>
<dbReference type="InterPro" id="IPR034457">
    <property type="entry name" value="Organic_radical-activating"/>
</dbReference>
<dbReference type="GO" id="GO:0051539">
    <property type="term" value="F:4 iron, 4 sulfur cluster binding"/>
    <property type="evidence" value="ECO:0007669"/>
    <property type="project" value="UniProtKB-KW"/>
</dbReference>
<organism evidence="8 9">
    <name type="scientific">Candidatus Terraquivivens tikiterensis</name>
    <dbReference type="NCBI Taxonomy" id="1980982"/>
    <lineage>
        <taxon>Archaea</taxon>
        <taxon>Nitrososphaerota</taxon>
        <taxon>Candidatus Wolframiiraptoraceae</taxon>
        <taxon>Candidatus Terraquivivens</taxon>
    </lineage>
</organism>
<evidence type="ECO:0000259" key="7">
    <source>
        <dbReference type="PROSITE" id="PS51918"/>
    </source>
</evidence>
<keyword evidence="5 6" id="KW-0411">Iron-sulfur</keyword>
<reference evidence="8 9" key="1">
    <citation type="submission" date="2017-04" db="EMBL/GenBank/DDBJ databases">
        <title>Draft Aigarchaeota genome from a New Zealand hot spring.</title>
        <authorList>
            <person name="Reysenbach A.-L."/>
            <person name="Donaho J.A."/>
            <person name="Gerhart J."/>
            <person name="Kelley J.F."/>
            <person name="Kouba K."/>
            <person name="Podar M."/>
            <person name="Stott M."/>
        </authorList>
    </citation>
    <scope>NUCLEOTIDE SEQUENCE [LARGE SCALE GENOMIC DNA]</scope>
    <source>
        <strain evidence="8">NZ13_MG1</strain>
    </source>
</reference>
<dbReference type="InterPro" id="IPR007197">
    <property type="entry name" value="rSAM"/>
</dbReference>
<dbReference type="PANTHER" id="PTHR30352">
    <property type="entry name" value="PYRUVATE FORMATE-LYASE-ACTIVATING ENZYME"/>
    <property type="match status" value="1"/>
</dbReference>
<evidence type="ECO:0000256" key="2">
    <source>
        <dbReference type="ARBA" id="ARBA00022691"/>
    </source>
</evidence>
<keyword evidence="1" id="KW-0004">4Fe-4S</keyword>